<evidence type="ECO:0000256" key="1">
    <source>
        <dbReference type="SAM" id="Phobius"/>
    </source>
</evidence>
<comment type="caution">
    <text evidence="2">The sequence shown here is derived from an EMBL/GenBank/DDBJ whole genome shotgun (WGS) entry which is preliminary data.</text>
</comment>
<gene>
    <name evidence="2" type="ORF">PPRIM_AZ9-3.1.T1560103</name>
</gene>
<dbReference type="EMBL" id="CAJJDM010000161">
    <property type="protein sequence ID" value="CAD8113778.1"/>
    <property type="molecule type" value="Genomic_DNA"/>
</dbReference>
<keyword evidence="1" id="KW-0812">Transmembrane</keyword>
<evidence type="ECO:0008006" key="4">
    <source>
        <dbReference type="Google" id="ProtNLM"/>
    </source>
</evidence>
<feature type="transmembrane region" description="Helical" evidence="1">
    <location>
        <begin position="73"/>
        <end position="90"/>
    </location>
</feature>
<accession>A0A8S1QDL9</accession>
<sequence length="95" mass="11457">MFCSTYQHQQLRQYMPAINFLIQNFLIQKCNSLVFTKCTLETYLTYGLCKNYCPNYYQNNLNNEFFQLSPKNLFLQCSLLFTISIQYLLIKNDFF</sequence>
<proteinExistence type="predicted"/>
<evidence type="ECO:0000313" key="3">
    <source>
        <dbReference type="Proteomes" id="UP000688137"/>
    </source>
</evidence>
<dbReference type="Proteomes" id="UP000688137">
    <property type="component" value="Unassembled WGS sequence"/>
</dbReference>
<reference evidence="2" key="1">
    <citation type="submission" date="2021-01" db="EMBL/GenBank/DDBJ databases">
        <authorList>
            <consortium name="Genoscope - CEA"/>
            <person name="William W."/>
        </authorList>
    </citation>
    <scope>NUCLEOTIDE SEQUENCE</scope>
</reference>
<keyword evidence="1" id="KW-1133">Transmembrane helix</keyword>
<evidence type="ECO:0000313" key="2">
    <source>
        <dbReference type="EMBL" id="CAD8113778.1"/>
    </source>
</evidence>
<protein>
    <recommendedName>
        <fullName evidence="4">Transmembrane protein</fullName>
    </recommendedName>
</protein>
<keyword evidence="1" id="KW-0472">Membrane</keyword>
<keyword evidence="3" id="KW-1185">Reference proteome</keyword>
<name>A0A8S1QDL9_PARPR</name>
<dbReference type="AlphaFoldDB" id="A0A8S1QDL9"/>
<organism evidence="2 3">
    <name type="scientific">Paramecium primaurelia</name>
    <dbReference type="NCBI Taxonomy" id="5886"/>
    <lineage>
        <taxon>Eukaryota</taxon>
        <taxon>Sar</taxon>
        <taxon>Alveolata</taxon>
        <taxon>Ciliophora</taxon>
        <taxon>Intramacronucleata</taxon>
        <taxon>Oligohymenophorea</taxon>
        <taxon>Peniculida</taxon>
        <taxon>Parameciidae</taxon>
        <taxon>Paramecium</taxon>
    </lineage>
</organism>